<evidence type="ECO:0000313" key="12">
    <source>
        <dbReference type="EMBL" id="SUA54845.1"/>
    </source>
</evidence>
<reference evidence="12 13" key="1">
    <citation type="submission" date="2018-06" db="EMBL/GenBank/DDBJ databases">
        <authorList>
            <consortium name="Pathogen Informatics"/>
            <person name="Doyle S."/>
        </authorList>
    </citation>
    <scope>NUCLEOTIDE SEQUENCE [LARGE SCALE GENOMIC DNA]</scope>
    <source>
        <strain evidence="12 13">NCTC11997</strain>
    </source>
</reference>
<evidence type="ECO:0000313" key="14">
    <source>
        <dbReference type="Proteomes" id="UP000594903"/>
    </source>
</evidence>
<sequence>MNLAKLGLSALNAAQARLTTTSHNINNYDTAGYTRQETMISTAGSASSSNGFFGRGVAVDTVRRSYSAFLNGQLVGNEGKSAFLAAYGGQINQLNNVLADRTVGIAPAIQNFFEGLNAVASNPADPAARQELLGRAQTTVTQFNELSGFLEQQRADINNELENAVTQVNSHLARISALNQQIVQASSANPNHSPNDLLDQRDYEISQLNQIVRVNVTEQDGQVSLSVGNGQQLLSQNQIYPLSTEPSAENPAQTVVYANIPSGKNGATTQLLLDEQMLTSGSMAGLLQYRRESLDVALREVGQLAASFALSMNEANTQGLDLNGQPGQAFFSIPAPVARANAQNVGNMQVTAGFEADAASKITASEYEIYYDGANYRVTRNDDKQLLFSGSSLENVSIDGMQLNMSGTASAGDKWILSGVLQTAGQIALTMNSAEQVAAADLDGGSANGNNALAMAQLQTAKVLGGVKTFNEAFSQIVNRVGIQAQQNEVRLTAQNVLTDQSYAAQQAISGVNLNEEYINLEAAQEMFIAASRIIDVSTTLMDTILALK</sequence>
<dbReference type="InterPro" id="IPR002371">
    <property type="entry name" value="FlgK"/>
</dbReference>
<protein>
    <recommendedName>
        <fullName evidence="4 7">Flagellar hook-associated protein 1</fullName>
        <shortName evidence="7">HAP1</shortName>
    </recommendedName>
</protein>
<feature type="domain" description="Flagellar hook-associated protein 1 D2-like" evidence="9">
    <location>
        <begin position="341"/>
        <end position="417"/>
    </location>
</feature>
<evidence type="ECO:0000259" key="10">
    <source>
        <dbReference type="Pfam" id="PF22638"/>
    </source>
</evidence>
<dbReference type="InterPro" id="IPR001444">
    <property type="entry name" value="Flag_bb_rod_N"/>
</dbReference>
<dbReference type="Proteomes" id="UP000254603">
    <property type="component" value="Unassembled WGS sequence"/>
</dbReference>
<evidence type="ECO:0000259" key="9">
    <source>
        <dbReference type="Pfam" id="PF21158"/>
    </source>
</evidence>
<evidence type="ECO:0000313" key="13">
    <source>
        <dbReference type="Proteomes" id="UP000254603"/>
    </source>
</evidence>
<dbReference type="RefSeq" id="WP_018573983.1">
    <property type="nucleotide sequence ID" value="NZ_CP065725.1"/>
</dbReference>
<dbReference type="SUPFAM" id="SSF64518">
    <property type="entry name" value="Phase 1 flagellin"/>
    <property type="match status" value="1"/>
</dbReference>
<evidence type="ECO:0000256" key="2">
    <source>
        <dbReference type="ARBA" id="ARBA00004613"/>
    </source>
</evidence>
<name>A0A378XGN5_9BURK</name>
<feature type="domain" description="Flagellar hook-associated protein FlgK helical" evidence="10">
    <location>
        <begin position="92"/>
        <end position="331"/>
    </location>
</feature>
<dbReference type="GO" id="GO:0009424">
    <property type="term" value="C:bacterial-type flagellum hook"/>
    <property type="evidence" value="ECO:0007669"/>
    <property type="project" value="UniProtKB-UniRule"/>
</dbReference>
<dbReference type="Pfam" id="PF21158">
    <property type="entry name" value="flgK_1st_1"/>
    <property type="match status" value="1"/>
</dbReference>
<reference evidence="11 14" key="2">
    <citation type="submission" date="2020-12" db="EMBL/GenBank/DDBJ databases">
        <title>FDA dAtabase for Regulatory Grade micrObial Sequences (FDA-ARGOS): Supporting development and validation of Infectious Disease Dx tests.</title>
        <authorList>
            <person name="Sproer C."/>
            <person name="Gronow S."/>
            <person name="Severitt S."/>
            <person name="Schroder I."/>
            <person name="Tallon L."/>
            <person name="Sadzewicz L."/>
            <person name="Zhao X."/>
            <person name="Boylan J."/>
            <person name="Ott S."/>
            <person name="Bowen H."/>
            <person name="Vavikolanu K."/>
            <person name="Mehta A."/>
            <person name="Aluvathingal J."/>
            <person name="Nadendla S."/>
            <person name="Lowell S."/>
            <person name="Myers T."/>
            <person name="Yan Y."/>
            <person name="Sichtig H."/>
        </authorList>
    </citation>
    <scope>NUCLEOTIDE SEQUENCE [LARGE SCALE GENOMIC DNA]</scope>
    <source>
        <strain evidence="11 14">FDAARGOS_872</strain>
    </source>
</reference>
<keyword evidence="5 7" id="KW-0964">Secreted</keyword>
<evidence type="ECO:0000256" key="4">
    <source>
        <dbReference type="ARBA" id="ARBA00016244"/>
    </source>
</evidence>
<dbReference type="OrthoDB" id="9802553at2"/>
<evidence type="ECO:0000256" key="3">
    <source>
        <dbReference type="ARBA" id="ARBA00009677"/>
    </source>
</evidence>
<dbReference type="PANTHER" id="PTHR30033:SF1">
    <property type="entry name" value="FLAGELLAR HOOK-ASSOCIATED PROTEIN 1"/>
    <property type="match status" value="1"/>
</dbReference>
<accession>A0A378XGN5</accession>
<proteinExistence type="inferred from homology"/>
<dbReference type="GO" id="GO:0005576">
    <property type="term" value="C:extracellular region"/>
    <property type="evidence" value="ECO:0007669"/>
    <property type="project" value="UniProtKB-SubCell"/>
</dbReference>
<keyword evidence="14" id="KW-1185">Reference proteome</keyword>
<keyword evidence="12" id="KW-0969">Cilium</keyword>
<comment type="subcellular location">
    <subcellularLocation>
        <location evidence="1 7">Bacterial flagellum</location>
    </subcellularLocation>
    <subcellularLocation>
        <location evidence="2 7">Secreted</location>
    </subcellularLocation>
</comment>
<evidence type="ECO:0000256" key="5">
    <source>
        <dbReference type="ARBA" id="ARBA00022525"/>
    </source>
</evidence>
<dbReference type="Proteomes" id="UP000594903">
    <property type="component" value="Chromosome"/>
</dbReference>
<dbReference type="AlphaFoldDB" id="A0A378XGN5"/>
<dbReference type="Pfam" id="PF00460">
    <property type="entry name" value="Flg_bb_rod"/>
    <property type="match status" value="1"/>
</dbReference>
<dbReference type="PRINTS" id="PR01005">
    <property type="entry name" value="FLGHOOKAP1"/>
</dbReference>
<dbReference type="EMBL" id="UGSB01000001">
    <property type="protein sequence ID" value="SUA54845.1"/>
    <property type="molecule type" value="Genomic_DNA"/>
</dbReference>
<dbReference type="GO" id="GO:0044780">
    <property type="term" value="P:bacterial-type flagellum assembly"/>
    <property type="evidence" value="ECO:0007669"/>
    <property type="project" value="InterPro"/>
</dbReference>
<dbReference type="STRING" id="1122619.GCA_000373745_00803"/>
<feature type="domain" description="Flagellar basal body rod protein N-terminal" evidence="8">
    <location>
        <begin position="7"/>
        <end position="34"/>
    </location>
</feature>
<keyword evidence="12" id="KW-0282">Flagellum</keyword>
<organism evidence="12 13">
    <name type="scientific">Oligella ureolytica</name>
    <dbReference type="NCBI Taxonomy" id="90244"/>
    <lineage>
        <taxon>Bacteria</taxon>
        <taxon>Pseudomonadati</taxon>
        <taxon>Pseudomonadota</taxon>
        <taxon>Betaproteobacteria</taxon>
        <taxon>Burkholderiales</taxon>
        <taxon>Alcaligenaceae</taxon>
        <taxon>Oligella</taxon>
    </lineage>
</organism>
<dbReference type="GO" id="GO:0005198">
    <property type="term" value="F:structural molecule activity"/>
    <property type="evidence" value="ECO:0007669"/>
    <property type="project" value="UniProtKB-UniRule"/>
</dbReference>
<comment type="similarity">
    <text evidence="3 7">Belongs to the flagella basal body rod proteins family.</text>
</comment>
<dbReference type="Pfam" id="PF22638">
    <property type="entry name" value="FlgK_D1"/>
    <property type="match status" value="1"/>
</dbReference>
<evidence type="ECO:0000256" key="1">
    <source>
        <dbReference type="ARBA" id="ARBA00004365"/>
    </source>
</evidence>
<dbReference type="EMBL" id="CP065725">
    <property type="protein sequence ID" value="QPT39114.1"/>
    <property type="molecule type" value="Genomic_DNA"/>
</dbReference>
<keyword evidence="12" id="KW-0966">Cell projection</keyword>
<keyword evidence="6 7" id="KW-0975">Bacterial flagellum</keyword>
<gene>
    <name evidence="7 12" type="primary">flgK</name>
    <name evidence="11" type="ORF">I6G29_07890</name>
    <name evidence="12" type="ORF">NCTC11997_01639</name>
</gene>
<evidence type="ECO:0000259" key="8">
    <source>
        <dbReference type="Pfam" id="PF00460"/>
    </source>
</evidence>
<dbReference type="InterPro" id="IPR053927">
    <property type="entry name" value="FlgK_helical"/>
</dbReference>
<dbReference type="PANTHER" id="PTHR30033">
    <property type="entry name" value="FLAGELLAR HOOK-ASSOCIATED PROTEIN 1"/>
    <property type="match status" value="1"/>
</dbReference>
<dbReference type="InterPro" id="IPR049119">
    <property type="entry name" value="FlgK_D2-like"/>
</dbReference>
<dbReference type="NCBIfam" id="TIGR02492">
    <property type="entry name" value="flgK_ends"/>
    <property type="match status" value="1"/>
</dbReference>
<evidence type="ECO:0000256" key="6">
    <source>
        <dbReference type="ARBA" id="ARBA00023143"/>
    </source>
</evidence>
<evidence type="ECO:0000313" key="11">
    <source>
        <dbReference type="EMBL" id="QPT39114.1"/>
    </source>
</evidence>
<evidence type="ECO:0000256" key="7">
    <source>
        <dbReference type="RuleBase" id="RU362065"/>
    </source>
</evidence>